<dbReference type="EMBL" id="CAEZYU010000034">
    <property type="protein sequence ID" value="CAB4739313.1"/>
    <property type="molecule type" value="Genomic_DNA"/>
</dbReference>
<dbReference type="Pfam" id="PF00440">
    <property type="entry name" value="TetR_N"/>
    <property type="match status" value="1"/>
</dbReference>
<evidence type="ECO:0000259" key="2">
    <source>
        <dbReference type="Pfam" id="PF00440"/>
    </source>
</evidence>
<dbReference type="Gene3D" id="1.10.357.10">
    <property type="entry name" value="Tetracycline Repressor, domain 2"/>
    <property type="match status" value="1"/>
</dbReference>
<dbReference type="AlphaFoldDB" id="A0A6J6SX98"/>
<dbReference type="InterPro" id="IPR009057">
    <property type="entry name" value="Homeodomain-like_sf"/>
</dbReference>
<name>A0A6J6SX98_9ZZZZ</name>
<organism evidence="3">
    <name type="scientific">freshwater metagenome</name>
    <dbReference type="NCBI Taxonomy" id="449393"/>
    <lineage>
        <taxon>unclassified sequences</taxon>
        <taxon>metagenomes</taxon>
        <taxon>ecological metagenomes</taxon>
    </lineage>
</organism>
<feature type="domain" description="HTH tetR-type" evidence="2">
    <location>
        <begin position="7"/>
        <end position="54"/>
    </location>
</feature>
<accession>A0A6J6SX98</accession>
<reference evidence="3" key="1">
    <citation type="submission" date="2020-05" db="EMBL/GenBank/DDBJ databases">
        <authorList>
            <person name="Chiriac C."/>
            <person name="Salcher M."/>
            <person name="Ghai R."/>
            <person name="Kavagutti S V."/>
        </authorList>
    </citation>
    <scope>NUCLEOTIDE SEQUENCE</scope>
</reference>
<protein>
    <submittedName>
        <fullName evidence="3">Unannotated protein</fullName>
    </submittedName>
</protein>
<evidence type="ECO:0000313" key="3">
    <source>
        <dbReference type="EMBL" id="CAB4739313.1"/>
    </source>
</evidence>
<dbReference type="InterPro" id="IPR001647">
    <property type="entry name" value="HTH_TetR"/>
</dbReference>
<sequence>MSTRELLLDQAELLFARSSVAGVTTREITEAADQKNTSAISYHFGSRDGLVLALLARRGGPVDKERGILRDLLPSSASPSELVGCLVKPYCALLSSPQGRAYVRIVAQLRGRFAAWRIESDSETTKHLARILDEIEVQAGNSESNRRERVVGLIILMTGAAAERSRRIEEGDELLSTEAEFEKNLIQMCAAVVQS</sequence>
<dbReference type="SUPFAM" id="SSF46689">
    <property type="entry name" value="Homeodomain-like"/>
    <property type="match status" value="1"/>
</dbReference>
<keyword evidence="1" id="KW-0238">DNA-binding</keyword>
<evidence type="ECO:0000256" key="1">
    <source>
        <dbReference type="ARBA" id="ARBA00023125"/>
    </source>
</evidence>
<dbReference type="GO" id="GO:0003677">
    <property type="term" value="F:DNA binding"/>
    <property type="evidence" value="ECO:0007669"/>
    <property type="project" value="UniProtKB-KW"/>
</dbReference>
<gene>
    <name evidence="3" type="ORF">UFOPK2766_00920</name>
</gene>
<proteinExistence type="predicted"/>